<evidence type="ECO:0000313" key="13">
    <source>
        <dbReference type="EMBL" id="QHS79303.1"/>
    </source>
</evidence>
<keyword evidence="9" id="KW-0170">Cobalt</keyword>
<keyword evidence="6" id="KW-0560">Oxidoreductase</keyword>
<evidence type="ECO:0000256" key="9">
    <source>
        <dbReference type="ARBA" id="ARBA00023285"/>
    </source>
</evidence>
<dbReference type="Gene3D" id="3.20.70.20">
    <property type="match status" value="3"/>
</dbReference>
<name>A0A6C0AIM0_9ZZZZ</name>
<accession>A0A6C0AIM0</accession>
<dbReference type="PANTHER" id="PTHR43371:SF1">
    <property type="entry name" value="RIBONUCLEOSIDE-DIPHOSPHATE REDUCTASE"/>
    <property type="match status" value="1"/>
</dbReference>
<dbReference type="GO" id="GO:0008998">
    <property type="term" value="F:ribonucleoside-triphosphate reductase (thioredoxin) activity"/>
    <property type="evidence" value="ECO:0007669"/>
    <property type="project" value="UniProtKB-EC"/>
</dbReference>
<keyword evidence="8" id="KW-0676">Redox-active center</keyword>
<evidence type="ECO:0000256" key="8">
    <source>
        <dbReference type="ARBA" id="ARBA00023284"/>
    </source>
</evidence>
<protein>
    <recommendedName>
        <fullName evidence="3">ribonucleoside-triphosphate reductase (thioredoxin)</fullName>
        <ecNumber evidence="3">1.17.4.2</ecNumber>
    </recommendedName>
</protein>
<evidence type="ECO:0000256" key="4">
    <source>
        <dbReference type="ARBA" id="ARBA00022628"/>
    </source>
</evidence>
<dbReference type="GO" id="GO:0031419">
    <property type="term" value="F:cobalamin binding"/>
    <property type="evidence" value="ECO:0007669"/>
    <property type="project" value="UniProtKB-KW"/>
</dbReference>
<reference evidence="13" key="1">
    <citation type="journal article" date="2020" name="Nature">
        <title>Giant virus diversity and host interactions through global metagenomics.</title>
        <authorList>
            <person name="Schulz F."/>
            <person name="Roux S."/>
            <person name="Paez-Espino D."/>
            <person name="Jungbluth S."/>
            <person name="Walsh D.A."/>
            <person name="Denef V.J."/>
            <person name="McMahon K.D."/>
            <person name="Konstantinidis K.T."/>
            <person name="Eloe-Fadrosh E.A."/>
            <person name="Kyrpides N.C."/>
            <person name="Woyke T."/>
        </authorList>
    </citation>
    <scope>NUCLEOTIDE SEQUENCE</scope>
    <source>
        <strain evidence="13">GVMAG-S-1035118-87</strain>
    </source>
</reference>
<dbReference type="AlphaFoldDB" id="A0A6C0AIM0"/>
<evidence type="ECO:0000259" key="11">
    <source>
        <dbReference type="Pfam" id="PF17975"/>
    </source>
</evidence>
<dbReference type="SUPFAM" id="SSF51998">
    <property type="entry name" value="PFL-like glycyl radical enzymes"/>
    <property type="match status" value="1"/>
</dbReference>
<evidence type="ECO:0000259" key="12">
    <source>
        <dbReference type="Pfam" id="PF21995"/>
    </source>
</evidence>
<sequence length="688" mass="77639">METIRPVLSRFKLSKETHDELMQLTPHFGFNGLGEVVFRRTYSRNNETWNDVVVRVIEGVLSIRKDHFCRNTLHWEDSEWQTYAHDMALSMFHMEWLPPGRGLWMMGTDYAYERGSAALNNCAAIDTQDDLVHCAEWTMDFLMNGVGVGFSTRWRGEATMPDKEDPMDYVIRDSREGWVESLIKLMCAYIDSPKYGKNKYPRFDYSAIRKEGEPICGFGGTSSGSKPLQKLHERVDEFLTAFCIGTLNKTVDTYTEVGTEWVKGSTTVSKEYNHTRLIADIFNSIGACVVAGNVRRSAEICLGDIEDPTFIDLKNYEVHPERQEIGWMSNNSVMFSDKPYEVYLPEMAKRIVQNGEPGMINLTNIQSYARFGDPRPDEACLVNPCGEIPLCSAEMCNLAETFPPRCKNSTRFYKALEYATFYASTVSILPTHRPETNAIIAKNRRIGVSISGIAQWESNQSLVESEWGLMNYAKMTHYLEEGYKVVVAENARLAKSAGVPAAIRVTTIKPSGSISLLAGCTPGVHYPVSRFAIRRIRISKDSSLVPALIEAGVSYEDDSYSENTYVFSFAIDHGNVRSSTDVSPWEQFAVVAMLQRCYSDNCVSATIYFDKEKDAPDVEKMLAMYTPILKSVSMLPHSGHGYKQAPYEPITEHQYIQLRDSYNAPDFNTVKDNVPRGSEYCSGDQCDA</sequence>
<feature type="domain" description="Ribonucleotide reductase alpha-helical" evidence="11">
    <location>
        <begin position="19"/>
        <end position="108"/>
    </location>
</feature>
<evidence type="ECO:0000256" key="3">
    <source>
        <dbReference type="ARBA" id="ARBA00012275"/>
    </source>
</evidence>
<keyword evidence="7" id="KW-1015">Disulfide bond</keyword>
<dbReference type="GO" id="GO:0006260">
    <property type="term" value="P:DNA replication"/>
    <property type="evidence" value="ECO:0007669"/>
    <property type="project" value="UniProtKB-KW"/>
</dbReference>
<evidence type="ECO:0000256" key="6">
    <source>
        <dbReference type="ARBA" id="ARBA00023002"/>
    </source>
</evidence>
<dbReference type="EMBL" id="MN740628">
    <property type="protein sequence ID" value="QHS79303.1"/>
    <property type="molecule type" value="Genomic_DNA"/>
</dbReference>
<dbReference type="InterPro" id="IPR054158">
    <property type="entry name" value="RNR-II_ins_dom"/>
</dbReference>
<dbReference type="InterPro" id="IPR040763">
    <property type="entry name" value="RNR_alpha_hel"/>
</dbReference>
<keyword evidence="5" id="KW-0235">DNA replication</keyword>
<dbReference type="GO" id="GO:0004748">
    <property type="term" value="F:ribonucleoside-diphosphate reductase activity, thioredoxin disulfide as acceptor"/>
    <property type="evidence" value="ECO:0007669"/>
    <property type="project" value="TreeGrafter"/>
</dbReference>
<evidence type="ECO:0000256" key="10">
    <source>
        <dbReference type="ARBA" id="ARBA00048987"/>
    </source>
</evidence>
<organism evidence="13">
    <name type="scientific">viral metagenome</name>
    <dbReference type="NCBI Taxonomy" id="1070528"/>
    <lineage>
        <taxon>unclassified sequences</taxon>
        <taxon>metagenomes</taxon>
        <taxon>organismal metagenomes</taxon>
    </lineage>
</organism>
<evidence type="ECO:0000256" key="1">
    <source>
        <dbReference type="ARBA" id="ARBA00001922"/>
    </source>
</evidence>
<feature type="domain" description="B12-dependent ribonucleotide reductase insertion" evidence="12">
    <location>
        <begin position="162"/>
        <end position="237"/>
    </location>
</feature>
<dbReference type="PANTHER" id="PTHR43371">
    <property type="entry name" value="VITAMIN B12-DEPENDENT RIBONUCLEOTIDE REDUCTASE"/>
    <property type="match status" value="1"/>
</dbReference>
<evidence type="ECO:0000256" key="2">
    <source>
        <dbReference type="ARBA" id="ARBA00005654"/>
    </source>
</evidence>
<dbReference type="EC" id="1.17.4.2" evidence="3"/>
<dbReference type="Pfam" id="PF17975">
    <property type="entry name" value="RNR_Alpha"/>
    <property type="match status" value="1"/>
</dbReference>
<evidence type="ECO:0000256" key="7">
    <source>
        <dbReference type="ARBA" id="ARBA00023157"/>
    </source>
</evidence>
<comment type="cofactor">
    <cofactor evidence="1">
        <name>adenosylcob(III)alamin</name>
        <dbReference type="ChEBI" id="CHEBI:18408"/>
    </cofactor>
</comment>
<dbReference type="InterPro" id="IPR050862">
    <property type="entry name" value="RdRp_reductase_class-2"/>
</dbReference>
<evidence type="ECO:0000256" key="5">
    <source>
        <dbReference type="ARBA" id="ARBA00022705"/>
    </source>
</evidence>
<proteinExistence type="inferred from homology"/>
<comment type="similarity">
    <text evidence="2">Belongs to the class II ribonucleoside-triphosphate reductase family.</text>
</comment>
<dbReference type="Pfam" id="PF21995">
    <property type="entry name" value="RNR-II_ins_dom"/>
    <property type="match status" value="1"/>
</dbReference>
<comment type="catalytic activity">
    <reaction evidence="10">
        <text>a 2'-deoxyribonucleoside 5'-triphosphate + [thioredoxin]-disulfide + H2O = a ribonucleoside 5'-triphosphate + [thioredoxin]-dithiol</text>
        <dbReference type="Rhea" id="RHEA:12701"/>
        <dbReference type="Rhea" id="RHEA-COMP:10698"/>
        <dbReference type="Rhea" id="RHEA-COMP:10700"/>
        <dbReference type="ChEBI" id="CHEBI:15377"/>
        <dbReference type="ChEBI" id="CHEBI:29950"/>
        <dbReference type="ChEBI" id="CHEBI:50058"/>
        <dbReference type="ChEBI" id="CHEBI:61557"/>
        <dbReference type="ChEBI" id="CHEBI:61560"/>
        <dbReference type="EC" id="1.17.4.2"/>
    </reaction>
</comment>
<keyword evidence="4" id="KW-0846">Cobalamin</keyword>